<feature type="compositionally biased region" description="Acidic residues" evidence="2">
    <location>
        <begin position="715"/>
        <end position="725"/>
    </location>
</feature>
<keyword evidence="4" id="KW-1185">Reference proteome</keyword>
<sequence length="755" mass="87128">MNKNNAWTDSISDAVNGARRNLVRAHGRSFEDGGQAHGVHVTSKGNVICYDVSCPICQKDATKVTTTTVYHKPNTHDEKIKDIERQKEMEDFKYGVAKNCRNIEKKVDQALDINGDELMRINNRIDLLANKVGKAGQGDTEAMKDYVEIKFMDVDKRNGKAFDTLEQQNAHLQKKIDNLQKVVEKLLDDKGGAITTEIEEEINNLYTKKREHAARLDQAMERISDLEKDLYENQEVLGRNRLSERDIGSLRVELNGKVEDLKLRQDQDLAQSNSRLQKRMDDLQGAIEGLDQAMDEIEQRRQNGENNILKKSMQILKEGNLEGELLDMRRKIKDLETEVFKPKEPVAFNIEKEEIVKEIVQGMAQFERDISDMKKQLEEQDRDIQDAAKLLHVLDQEKIKDKELIGNLRIQLAELDRSYEAMKREKAQINQNIEDLRLACESEFNHVKKSEITDFKNLNNKMNDLTNLQDIVEQLADQVEYMQKEIEGVRKEHSHTPVRIKNKVNTGNLTSSMTPSTMLFSDLKNRKVLEPEELESRAHASRNLSFENSRFRDSPVTEKVRESLFSRSRLSRYLAENPSLKDREYIEIENERFHRERELPGKLVRKLHTADVPEKISNVRQNSFLPEPYKINQAEPEPRKNRKSSIDRTPKRRNDSISSKYSYNQKKNVKEQNEKFNKGDTSVLKQHANKGPQGGKPGEAVSRVENLLDKLPSESYDDYEDSESEDFPKGTFQSQAKSAAANQFQRMNQNVTGKK</sequence>
<organism evidence="3 4">
    <name type="scientific">Euplotes crassus</name>
    <dbReference type="NCBI Taxonomy" id="5936"/>
    <lineage>
        <taxon>Eukaryota</taxon>
        <taxon>Sar</taxon>
        <taxon>Alveolata</taxon>
        <taxon>Ciliophora</taxon>
        <taxon>Intramacronucleata</taxon>
        <taxon>Spirotrichea</taxon>
        <taxon>Hypotrichia</taxon>
        <taxon>Euplotida</taxon>
        <taxon>Euplotidae</taxon>
        <taxon>Moneuplotes</taxon>
    </lineage>
</organism>
<evidence type="ECO:0000256" key="1">
    <source>
        <dbReference type="SAM" id="Coils"/>
    </source>
</evidence>
<evidence type="ECO:0000313" key="4">
    <source>
        <dbReference type="Proteomes" id="UP001295684"/>
    </source>
</evidence>
<feature type="compositionally biased region" description="Basic and acidic residues" evidence="2">
    <location>
        <begin position="668"/>
        <end position="678"/>
    </location>
</feature>
<keyword evidence="1" id="KW-0175">Coiled coil</keyword>
<protein>
    <submittedName>
        <fullName evidence="3">Uncharacterized protein</fullName>
    </submittedName>
</protein>
<evidence type="ECO:0000256" key="2">
    <source>
        <dbReference type="SAM" id="MobiDB-lite"/>
    </source>
</evidence>
<dbReference type="Proteomes" id="UP001295684">
    <property type="component" value="Unassembled WGS sequence"/>
</dbReference>
<gene>
    <name evidence="3" type="ORF">ECRASSUSDP1_LOCUS28638</name>
</gene>
<comment type="caution">
    <text evidence="3">The sequence shown here is derived from an EMBL/GenBank/DDBJ whole genome shotgun (WGS) entry which is preliminary data.</text>
</comment>
<feature type="compositionally biased region" description="Basic and acidic residues" evidence="2">
    <location>
        <begin position="636"/>
        <end position="655"/>
    </location>
</feature>
<feature type="coiled-coil region" evidence="1">
    <location>
        <begin position="363"/>
        <end position="492"/>
    </location>
</feature>
<feature type="region of interest" description="Disordered" evidence="2">
    <location>
        <begin position="618"/>
        <end position="755"/>
    </location>
</feature>
<proteinExistence type="predicted"/>
<feature type="compositionally biased region" description="Polar residues" evidence="2">
    <location>
        <begin position="731"/>
        <end position="755"/>
    </location>
</feature>
<reference evidence="3" key="1">
    <citation type="submission" date="2023-07" db="EMBL/GenBank/DDBJ databases">
        <authorList>
            <consortium name="AG Swart"/>
            <person name="Singh M."/>
            <person name="Singh A."/>
            <person name="Seah K."/>
            <person name="Emmerich C."/>
        </authorList>
    </citation>
    <scope>NUCLEOTIDE SEQUENCE</scope>
    <source>
        <strain evidence="3">DP1</strain>
    </source>
</reference>
<evidence type="ECO:0000313" key="3">
    <source>
        <dbReference type="EMBL" id="CAI2387012.1"/>
    </source>
</evidence>
<dbReference type="AlphaFoldDB" id="A0AAD1Y9F0"/>
<accession>A0AAD1Y9F0</accession>
<feature type="coiled-coil region" evidence="1">
    <location>
        <begin position="273"/>
        <end position="338"/>
    </location>
</feature>
<name>A0AAD1Y9F0_EUPCR</name>
<feature type="coiled-coil region" evidence="1">
    <location>
        <begin position="162"/>
        <end position="236"/>
    </location>
</feature>
<dbReference type="EMBL" id="CAMPGE010029532">
    <property type="protein sequence ID" value="CAI2387012.1"/>
    <property type="molecule type" value="Genomic_DNA"/>
</dbReference>